<evidence type="ECO:0000256" key="1">
    <source>
        <dbReference type="ARBA" id="ARBA00004141"/>
    </source>
</evidence>
<dbReference type="Gene3D" id="1.20.1250.20">
    <property type="entry name" value="MFS general substrate transporter like domains"/>
    <property type="match status" value="1"/>
</dbReference>
<accession>A0A9P6BX35</accession>
<evidence type="ECO:0000256" key="3">
    <source>
        <dbReference type="ARBA" id="ARBA00022989"/>
    </source>
</evidence>
<evidence type="ECO:0000256" key="5">
    <source>
        <dbReference type="SAM" id="Phobius"/>
    </source>
</evidence>
<feature type="transmembrane region" description="Helical" evidence="5">
    <location>
        <begin position="362"/>
        <end position="382"/>
    </location>
</feature>
<evidence type="ECO:0000256" key="4">
    <source>
        <dbReference type="ARBA" id="ARBA00023136"/>
    </source>
</evidence>
<feature type="transmembrane region" description="Helical" evidence="5">
    <location>
        <begin position="457"/>
        <end position="480"/>
    </location>
</feature>
<evidence type="ECO:0000259" key="6">
    <source>
        <dbReference type="Pfam" id="PF17667"/>
    </source>
</evidence>
<protein>
    <recommendedName>
        <fullName evidence="6">Fungal-type protein kinase domain-containing protein</fullName>
    </recommendedName>
</protein>
<name>A0A9P6BX35_9AGAR</name>
<feature type="transmembrane region" description="Helical" evidence="5">
    <location>
        <begin position="431"/>
        <end position="451"/>
    </location>
</feature>
<feature type="transmembrane region" description="Helical" evidence="5">
    <location>
        <begin position="388"/>
        <end position="410"/>
    </location>
</feature>
<feature type="non-terminal residue" evidence="7">
    <location>
        <position position="525"/>
    </location>
</feature>
<feature type="domain" description="Fungal-type protein kinase" evidence="6">
    <location>
        <begin position="77"/>
        <end position="258"/>
    </location>
</feature>
<feature type="transmembrane region" description="Helical" evidence="5">
    <location>
        <begin position="487"/>
        <end position="507"/>
    </location>
</feature>
<dbReference type="OrthoDB" id="2261376at2759"/>
<dbReference type="InterPro" id="IPR040976">
    <property type="entry name" value="Pkinase_fungal"/>
</dbReference>
<comment type="caution">
    <text evidence="7">The sequence shown here is derived from an EMBL/GenBank/DDBJ whole genome shotgun (WGS) entry which is preliminary data.</text>
</comment>
<organism evidence="7 8">
    <name type="scientific">Macrolepiota fuliginosa MF-IS2</name>
    <dbReference type="NCBI Taxonomy" id="1400762"/>
    <lineage>
        <taxon>Eukaryota</taxon>
        <taxon>Fungi</taxon>
        <taxon>Dikarya</taxon>
        <taxon>Basidiomycota</taxon>
        <taxon>Agaricomycotina</taxon>
        <taxon>Agaricomycetes</taxon>
        <taxon>Agaricomycetidae</taxon>
        <taxon>Agaricales</taxon>
        <taxon>Agaricineae</taxon>
        <taxon>Agaricaceae</taxon>
        <taxon>Macrolepiota</taxon>
    </lineage>
</organism>
<reference evidence="7" key="1">
    <citation type="submission" date="2020-11" db="EMBL/GenBank/DDBJ databases">
        <authorList>
            <consortium name="DOE Joint Genome Institute"/>
            <person name="Ahrendt S."/>
            <person name="Riley R."/>
            <person name="Andreopoulos W."/>
            <person name="Labutti K."/>
            <person name="Pangilinan J."/>
            <person name="Ruiz-Duenas F.J."/>
            <person name="Barrasa J.M."/>
            <person name="Sanchez-Garcia M."/>
            <person name="Camarero S."/>
            <person name="Miyauchi S."/>
            <person name="Serrano A."/>
            <person name="Linde D."/>
            <person name="Babiker R."/>
            <person name="Drula E."/>
            <person name="Ayuso-Fernandez I."/>
            <person name="Pacheco R."/>
            <person name="Padilla G."/>
            <person name="Ferreira P."/>
            <person name="Barriuso J."/>
            <person name="Kellner H."/>
            <person name="Castanera R."/>
            <person name="Alfaro M."/>
            <person name="Ramirez L."/>
            <person name="Pisabarro A.G."/>
            <person name="Kuo A."/>
            <person name="Tritt A."/>
            <person name="Lipzen A."/>
            <person name="He G."/>
            <person name="Yan M."/>
            <person name="Ng V."/>
            <person name="Cullen D."/>
            <person name="Martin F."/>
            <person name="Rosso M.-N."/>
            <person name="Henrissat B."/>
            <person name="Hibbett D."/>
            <person name="Martinez A.T."/>
            <person name="Grigoriev I.V."/>
        </authorList>
    </citation>
    <scope>NUCLEOTIDE SEQUENCE</scope>
    <source>
        <strain evidence="7">MF-IS2</strain>
    </source>
</reference>
<proteinExistence type="predicted"/>
<gene>
    <name evidence="7" type="ORF">P691DRAFT_779911</name>
</gene>
<evidence type="ECO:0000313" key="8">
    <source>
        <dbReference type="Proteomes" id="UP000807342"/>
    </source>
</evidence>
<dbReference type="GO" id="GO:0005886">
    <property type="term" value="C:plasma membrane"/>
    <property type="evidence" value="ECO:0007669"/>
    <property type="project" value="TreeGrafter"/>
</dbReference>
<dbReference type="Pfam" id="PF17667">
    <property type="entry name" value="Pkinase_fungal"/>
    <property type="match status" value="1"/>
</dbReference>
<evidence type="ECO:0000313" key="7">
    <source>
        <dbReference type="EMBL" id="KAF9441128.1"/>
    </source>
</evidence>
<dbReference type="GO" id="GO:0046943">
    <property type="term" value="F:carboxylic acid transmembrane transporter activity"/>
    <property type="evidence" value="ECO:0007669"/>
    <property type="project" value="TreeGrafter"/>
</dbReference>
<keyword evidence="3 5" id="KW-1133">Transmembrane helix</keyword>
<dbReference type="PANTHER" id="PTHR23508:SF10">
    <property type="entry name" value="CARBOXYLIC ACID TRANSPORTER PROTEIN HOMOLOG"/>
    <property type="match status" value="1"/>
</dbReference>
<keyword evidence="4 5" id="KW-0472">Membrane</keyword>
<evidence type="ECO:0000256" key="2">
    <source>
        <dbReference type="ARBA" id="ARBA00022692"/>
    </source>
</evidence>
<dbReference type="EMBL" id="MU152045">
    <property type="protein sequence ID" value="KAF9441128.1"/>
    <property type="molecule type" value="Genomic_DNA"/>
</dbReference>
<dbReference type="Proteomes" id="UP000807342">
    <property type="component" value="Unassembled WGS sequence"/>
</dbReference>
<keyword evidence="2 5" id="KW-0812">Transmembrane</keyword>
<dbReference type="SUPFAM" id="SSF103473">
    <property type="entry name" value="MFS general substrate transporter"/>
    <property type="match status" value="1"/>
</dbReference>
<dbReference type="InterPro" id="IPR036259">
    <property type="entry name" value="MFS_trans_sf"/>
</dbReference>
<dbReference type="AlphaFoldDB" id="A0A9P6BX35"/>
<comment type="subcellular location">
    <subcellularLocation>
        <location evidence="1">Membrane</location>
        <topology evidence="1">Multi-pass membrane protein</topology>
    </subcellularLocation>
</comment>
<keyword evidence="8" id="KW-1185">Reference proteome</keyword>
<dbReference type="PANTHER" id="PTHR23508">
    <property type="entry name" value="CARBOXYLIC ACID TRANSPORTER PROTEIN HOMOLOG"/>
    <property type="match status" value="1"/>
</dbReference>
<sequence length="525" mass="59472">MVYDHLLNNLNAIASSVQNGTNATLRLGHDLHVYCTQPQNKHDECEGCSHCLGGAFEIDDSKPWARRRIIPGHTVSVPIAAETEEDKNKDGEPKWESLMCSGNSLITNNPHRMFSFGIMIHMNHLTVVYFSPTHCARSTEVDIKKNYYSVLSVCLSFLLASPSAMGFDPTIHRFEDSCSPFFVYEMLVQLSNNETDEPRTQFFQMVKHMYQHQSLRAHPCITSVPSGGRLRPTMALKNTWLPVGMTPEKEVLDQISTDIEAFAERLEVEGEPGYFRELDDGTKEMVYKCLKDGSYKDYFVTIVCQHIGEASKPVSNKPNHEGRPRGKNYWYYEYPEEEEAFGEPRQHQLHGYVRRNNPADHMISWGFVFAAFVPLVLFWIFGNDHLRAIWRLSLGLGTVPAMLVFLWRLSMEEPTRYKKDSMKRAKIPYRLVFRRYWVSLSAVSAICITGGNESLAVIFGWNVVLNLVSLPGAMGGAFLLDYLGPGWTLISALLVQAVVGFLMSALYKPLTNHIAAFTVNNMTSS</sequence>